<reference evidence="1 4" key="2">
    <citation type="submission" date="2019-07" db="EMBL/GenBank/DDBJ databases">
        <title>Whole genome shotgun sequence of Staphylococcus arlettae NBRC 109765.</title>
        <authorList>
            <person name="Hosoyama A."/>
            <person name="Uohara A."/>
            <person name="Ohji S."/>
            <person name="Ichikawa N."/>
        </authorList>
    </citation>
    <scope>NUCLEOTIDE SEQUENCE [LARGE SCALE GENOMIC DNA]</scope>
    <source>
        <strain evidence="1 4">NBRC 109765</strain>
    </source>
</reference>
<name>A0A380CVX0_9STAP</name>
<evidence type="ECO:0000313" key="4">
    <source>
        <dbReference type="Proteomes" id="UP000321598"/>
    </source>
</evidence>
<dbReference type="OrthoDB" id="9757947at2"/>
<dbReference type="InterPro" id="IPR052025">
    <property type="entry name" value="Xyloglucanase_GH74"/>
</dbReference>
<dbReference type="Gene3D" id="2.130.10.10">
    <property type="entry name" value="YVTN repeat-like/Quinoprotein amine dehydrogenase"/>
    <property type="match status" value="1"/>
</dbReference>
<dbReference type="InterPro" id="IPR015943">
    <property type="entry name" value="WD40/YVTN_repeat-like_dom_sf"/>
</dbReference>
<dbReference type="GO" id="GO:0010411">
    <property type="term" value="P:xyloglucan metabolic process"/>
    <property type="evidence" value="ECO:0007669"/>
    <property type="project" value="TreeGrafter"/>
</dbReference>
<dbReference type="EMBL" id="BKAV01000002">
    <property type="protein sequence ID" value="GEP99375.1"/>
    <property type="molecule type" value="Genomic_DNA"/>
</dbReference>
<dbReference type="Proteomes" id="UP000321598">
    <property type="component" value="Unassembled WGS sequence"/>
</dbReference>
<gene>
    <name evidence="2" type="ORF">NCTC12413_02664</name>
    <name evidence="1" type="ORF">SAR03_04130</name>
</gene>
<keyword evidence="1" id="KW-0378">Hydrolase</keyword>
<protein>
    <submittedName>
        <fullName evidence="2">BNR repeat domain-containing protein</fullName>
    </submittedName>
    <submittedName>
        <fullName evidence="1">Glycosyl hydrolase</fullName>
    </submittedName>
</protein>
<proteinExistence type="predicted"/>
<dbReference type="AlphaFoldDB" id="A0A380CVX0"/>
<reference evidence="2 3" key="1">
    <citation type="submission" date="2018-06" db="EMBL/GenBank/DDBJ databases">
        <authorList>
            <consortium name="Pathogen Informatics"/>
            <person name="Doyle S."/>
        </authorList>
    </citation>
    <scope>NUCLEOTIDE SEQUENCE [LARGE SCALE GENOMIC DNA]</scope>
    <source>
        <strain evidence="2 3">NCTC12413</strain>
    </source>
</reference>
<organism evidence="2 3">
    <name type="scientific">Staphylococcus arlettae</name>
    <dbReference type="NCBI Taxonomy" id="29378"/>
    <lineage>
        <taxon>Bacteria</taxon>
        <taxon>Bacillati</taxon>
        <taxon>Bacillota</taxon>
        <taxon>Bacilli</taxon>
        <taxon>Bacillales</taxon>
        <taxon>Staphylococcaceae</taxon>
        <taxon>Staphylococcus</taxon>
    </lineage>
</organism>
<dbReference type="EMBL" id="UGZE01000001">
    <property type="protein sequence ID" value="SUJ30218.1"/>
    <property type="molecule type" value="Genomic_DNA"/>
</dbReference>
<dbReference type="CDD" id="cd15482">
    <property type="entry name" value="Sialidase_non-viral"/>
    <property type="match status" value="1"/>
</dbReference>
<dbReference type="RefSeq" id="WP_103388651.1">
    <property type="nucleotide sequence ID" value="NZ_BKAV01000002.1"/>
</dbReference>
<evidence type="ECO:0000313" key="2">
    <source>
        <dbReference type="EMBL" id="SUJ30218.1"/>
    </source>
</evidence>
<dbReference type="GO" id="GO:0016787">
    <property type="term" value="F:hydrolase activity"/>
    <property type="evidence" value="ECO:0007669"/>
    <property type="project" value="UniProtKB-KW"/>
</dbReference>
<sequence>MKQFAVTYDNTLLILSKEQGQYRIEANFEGANPLAVAQDPLDHSILYCGTFDRGLWKSSDLGASWEPIGTRFKHHDAFTENDIHMTHITSLAAFNLTGGQSILLVGTEPSALFASYDQGESFELVTDFSDIPGKAQWFFPPRAHTHHVKWLTSNIKKPQNIYGTIEAGGMVNSTDYGKTWSAPNSTEAPVDIHVLRVHPKYPNQLYGVCGDAFLEGGRSTFVYSEDYGATWSDFNAGIEHNYGFGLAVNSERDHNFVIATSNSPYNAHHYGEDTFSTLYYVDNSEQWTEVTAGLPEREGTIVSAVSESMGIFYVANNKGIFYSEDGGQQWSPLNISWPEDLTHQHAHQIIWLDY</sequence>
<dbReference type="PANTHER" id="PTHR43739:SF5">
    <property type="entry name" value="EXO-ALPHA-SIALIDASE"/>
    <property type="match status" value="1"/>
</dbReference>
<evidence type="ECO:0000313" key="1">
    <source>
        <dbReference type="EMBL" id="GEP99375.1"/>
    </source>
</evidence>
<keyword evidence="4" id="KW-1185">Reference proteome</keyword>
<dbReference type="Proteomes" id="UP000254956">
    <property type="component" value="Unassembled WGS sequence"/>
</dbReference>
<accession>A0A380CVX0</accession>
<dbReference type="SUPFAM" id="SSF110296">
    <property type="entry name" value="Oligoxyloglucan reducing end-specific cellobiohydrolase"/>
    <property type="match status" value="1"/>
</dbReference>
<evidence type="ECO:0000313" key="3">
    <source>
        <dbReference type="Proteomes" id="UP000254956"/>
    </source>
</evidence>
<dbReference type="PANTHER" id="PTHR43739">
    <property type="entry name" value="XYLOGLUCANASE (EUROFUNG)"/>
    <property type="match status" value="1"/>
</dbReference>